<dbReference type="InterPro" id="IPR011001">
    <property type="entry name" value="Saposin-like"/>
</dbReference>
<keyword evidence="4" id="KW-1185">Reference proteome</keyword>
<proteinExistence type="predicted"/>
<feature type="domain" description="Saposin B-type" evidence="3">
    <location>
        <begin position="85"/>
        <end position="160"/>
    </location>
</feature>
<dbReference type="InterPro" id="IPR008139">
    <property type="entry name" value="SaposinB_dom"/>
</dbReference>
<keyword evidence="2" id="KW-0732">Signal</keyword>
<dbReference type="SMART" id="SM00741">
    <property type="entry name" value="SapB"/>
    <property type="match status" value="1"/>
</dbReference>
<accession>A0A0M3IGK6</accession>
<dbReference type="SUPFAM" id="SSF47862">
    <property type="entry name" value="Saposin"/>
    <property type="match status" value="1"/>
</dbReference>
<dbReference type="PROSITE" id="PS50015">
    <property type="entry name" value="SAP_B"/>
    <property type="match status" value="1"/>
</dbReference>
<sequence>MRALIILLICSTLQAGIFALSITDLRCMICAYRSELLEHLQSNKRALCSTKTPPSICNALYNSTQRYMRIYGEQLCQLPCPLYSPELTCGLCNNLMKLAITITTLPLEIFEQRLRHMCSELEFLDPPCNMIVDEYRQRLQEVAIQKNDPENACATITLCT</sequence>
<keyword evidence="1" id="KW-1015">Disulfide bond</keyword>
<feature type="signal peptide" evidence="2">
    <location>
        <begin position="1"/>
        <end position="19"/>
    </location>
</feature>
<dbReference type="WBParaSite" id="ALUE_0001744601-mRNA-1">
    <property type="protein sequence ID" value="ALUE_0001744601-mRNA-1"/>
    <property type="gene ID" value="ALUE_0001744601"/>
</dbReference>
<evidence type="ECO:0000256" key="2">
    <source>
        <dbReference type="SAM" id="SignalP"/>
    </source>
</evidence>
<protein>
    <submittedName>
        <fullName evidence="5">Saposin B-type domain-containing protein</fullName>
    </submittedName>
</protein>
<name>A0A0M3IGK6_ASCLU</name>
<organism evidence="4 5">
    <name type="scientific">Ascaris lumbricoides</name>
    <name type="common">Giant roundworm</name>
    <dbReference type="NCBI Taxonomy" id="6252"/>
    <lineage>
        <taxon>Eukaryota</taxon>
        <taxon>Metazoa</taxon>
        <taxon>Ecdysozoa</taxon>
        <taxon>Nematoda</taxon>
        <taxon>Chromadorea</taxon>
        <taxon>Rhabditida</taxon>
        <taxon>Spirurina</taxon>
        <taxon>Ascaridomorpha</taxon>
        <taxon>Ascaridoidea</taxon>
        <taxon>Ascarididae</taxon>
        <taxon>Ascaris</taxon>
    </lineage>
</organism>
<evidence type="ECO:0000313" key="5">
    <source>
        <dbReference type="WBParaSite" id="ALUE_0001744601-mRNA-1"/>
    </source>
</evidence>
<evidence type="ECO:0000313" key="4">
    <source>
        <dbReference type="Proteomes" id="UP000036681"/>
    </source>
</evidence>
<dbReference type="Gene3D" id="1.10.225.10">
    <property type="entry name" value="Saposin-like"/>
    <property type="match status" value="1"/>
</dbReference>
<feature type="chain" id="PRO_5005656938" evidence="2">
    <location>
        <begin position="20"/>
        <end position="160"/>
    </location>
</feature>
<evidence type="ECO:0000259" key="3">
    <source>
        <dbReference type="PROSITE" id="PS50015"/>
    </source>
</evidence>
<dbReference type="Proteomes" id="UP000036681">
    <property type="component" value="Unplaced"/>
</dbReference>
<dbReference type="AlphaFoldDB" id="A0A0M3IGK6"/>
<reference evidence="5" key="1">
    <citation type="submission" date="2017-02" db="UniProtKB">
        <authorList>
            <consortium name="WormBaseParasite"/>
        </authorList>
    </citation>
    <scope>IDENTIFICATION</scope>
</reference>
<evidence type="ECO:0000256" key="1">
    <source>
        <dbReference type="ARBA" id="ARBA00023157"/>
    </source>
</evidence>